<feature type="signal peptide" evidence="1">
    <location>
        <begin position="1"/>
        <end position="17"/>
    </location>
</feature>
<evidence type="ECO:0000313" key="2">
    <source>
        <dbReference type="EMBL" id="NKI32330.1"/>
    </source>
</evidence>
<organism evidence="2 3">
    <name type="scientific">Croceivirga thetidis</name>
    <dbReference type="NCBI Taxonomy" id="2721623"/>
    <lineage>
        <taxon>Bacteria</taxon>
        <taxon>Pseudomonadati</taxon>
        <taxon>Bacteroidota</taxon>
        <taxon>Flavobacteriia</taxon>
        <taxon>Flavobacteriales</taxon>
        <taxon>Flavobacteriaceae</taxon>
        <taxon>Croceivirga</taxon>
    </lineage>
</organism>
<keyword evidence="3" id="KW-1185">Reference proteome</keyword>
<sequence>MMRAILVVLVVALTSCAGSKKAITAEQMMELEGFVRSGDFTFEAQWAFPRMSNGMVAVSNAGLLMPNSNAGRIDLLGNTNFITFENDSINTYLPYFGERQMGGTYGNQNVGIQFKGLPEDLIIKPNAKNTGILVAFTGLDGTESYQVTMDVFPNKKSYVTVNSSHRFPIGYSGSVRDNSKSKDTAETIFD</sequence>
<accession>A0ABX1GQW7</accession>
<name>A0ABX1GQW7_9FLAO</name>
<gene>
    <name evidence="2" type="ORF">HCU67_10280</name>
</gene>
<dbReference type="Pfam" id="PF14059">
    <property type="entry name" value="DUF4251"/>
    <property type="match status" value="1"/>
</dbReference>
<dbReference type="RefSeq" id="WP_168552541.1">
    <property type="nucleotide sequence ID" value="NZ_JAAWWL010000002.1"/>
</dbReference>
<dbReference type="Gene3D" id="2.40.128.410">
    <property type="match status" value="1"/>
</dbReference>
<proteinExistence type="predicted"/>
<evidence type="ECO:0000256" key="1">
    <source>
        <dbReference type="SAM" id="SignalP"/>
    </source>
</evidence>
<comment type="caution">
    <text evidence="2">The sequence shown here is derived from an EMBL/GenBank/DDBJ whole genome shotgun (WGS) entry which is preliminary data.</text>
</comment>
<dbReference type="EMBL" id="JAAWWL010000002">
    <property type="protein sequence ID" value="NKI32330.1"/>
    <property type="molecule type" value="Genomic_DNA"/>
</dbReference>
<dbReference type="Proteomes" id="UP000718451">
    <property type="component" value="Unassembled WGS sequence"/>
</dbReference>
<dbReference type="PROSITE" id="PS51257">
    <property type="entry name" value="PROKAR_LIPOPROTEIN"/>
    <property type="match status" value="1"/>
</dbReference>
<dbReference type="InterPro" id="IPR025347">
    <property type="entry name" value="DUF4251"/>
</dbReference>
<evidence type="ECO:0000313" key="3">
    <source>
        <dbReference type="Proteomes" id="UP000718451"/>
    </source>
</evidence>
<reference evidence="2 3" key="1">
    <citation type="submission" date="2020-04" db="EMBL/GenBank/DDBJ databases">
        <authorList>
            <person name="Yoon J."/>
        </authorList>
    </citation>
    <scope>NUCLEOTIDE SEQUENCE [LARGE SCALE GENOMIC DNA]</scope>
    <source>
        <strain evidence="2 3">DJ-13</strain>
    </source>
</reference>
<protein>
    <submittedName>
        <fullName evidence="2">DUF4251 domain-containing protein</fullName>
    </submittedName>
</protein>
<keyword evidence="1" id="KW-0732">Signal</keyword>
<feature type="chain" id="PRO_5045303084" evidence="1">
    <location>
        <begin position="18"/>
        <end position="190"/>
    </location>
</feature>